<dbReference type="InterPro" id="IPR036136">
    <property type="entry name" value="Nit/Sulf_reduc_fer-like_dom_sf"/>
</dbReference>
<comment type="similarity">
    <text evidence="5">Belongs to the nitrite and sulfite reductase 4Fe-4S domain family.</text>
</comment>
<dbReference type="Gene3D" id="3.50.50.60">
    <property type="entry name" value="FAD/NAD(P)-binding domain"/>
    <property type="match status" value="2"/>
</dbReference>
<gene>
    <name evidence="23" type="primary">nasD_2</name>
    <name evidence="23" type="ORF">PAECIP111893_04111</name>
</gene>
<reference evidence="23" key="1">
    <citation type="submission" date="2022-01" db="EMBL/GenBank/DDBJ databases">
        <authorList>
            <person name="Criscuolo A."/>
        </authorList>
    </citation>
    <scope>NUCLEOTIDE SEQUENCE</scope>
    <source>
        <strain evidence="23">CIP111893</strain>
    </source>
</reference>
<sequence>MGKQKLVVVGNGMAGVRCVEEILKLAPDRFEITIFGSEPHPNYNRIMLSKVLQGDTKVDDITINDWQWYKDNDIALYTGETVERIDTKSRLVVSDSGRSLSYDHLIIATGSLPFMLPLPGADKPGVTAFRDIKDCQTMLEASKSYKKAVVIGGGLLGLEAARGLLNLGMEVHVVHIFDHLMERQLTPTAAGMLRQELEKQGMRFLLKKQTEKILGKKRVEGLLFKDGSKVEADLVVIAVGVRPNIKLAADSGIETNRAIVVNDYMETDVPDVYAVGECAEHRGMVYGLVAPLYEQGKVLAKKICGVEAEAYEGSILYSQLKVSGVEVFSAGEIRDAEITTSVKAFDGIRNTYKKISVRDNKIVGAVLFGDSSEGNKLLGYIKQQADISVLDTAAAAGAGGGFDEAYVCSLSDKETVCSCNGVTKGTIMDAVRENGLETVDEVRACTRASSTCGGCKPLVSAILELALQSKDAPEPEKEKVCACTTLDHEELRTALGSGGYTSADQAMNGLGWLQAGGCSVCRPALQYYVGAVQSEVIASGEAEQFATIGKAPISSPQASSASMLADGTYALVPRMYGGVTSAEQLRKIADVIEKYNIPLAKLAGGAHLDLLGIESQHVDSIGEELGLAEGGSSANGNRGISGGSRSGSGQVYGRRIASVATCHGIRYDGSAIKDSVGMGAALERKLEHLQMPAPVFVAVSSSPLHRAGTLMKDLGIVGVPGGWEIYVGGSGNAQLRQGQLLCMEPAEAGALEMSASFLQWYREDAYFGETTGQWVERVGLLQLREALFDLLFRADLMARLNEVNRHSEHNQVNPQLTAALIK</sequence>
<keyword evidence="11 23" id="KW-0560">Oxidoreductase</keyword>
<comment type="pathway">
    <text evidence="4">Nitrogen metabolism; nitrate reduction (assimilation).</text>
</comment>
<dbReference type="RefSeq" id="WP_236344441.1">
    <property type="nucleotide sequence ID" value="NZ_CAKMMF010000026.1"/>
</dbReference>
<feature type="domain" description="NADH-rubredoxin oxidoreductase C-terminal" evidence="22">
    <location>
        <begin position="318"/>
        <end position="384"/>
    </location>
</feature>
<evidence type="ECO:0000256" key="16">
    <source>
        <dbReference type="PIRNR" id="PIRNR037149"/>
    </source>
</evidence>
<evidence type="ECO:0000256" key="6">
    <source>
        <dbReference type="ARBA" id="ARBA00022617"/>
    </source>
</evidence>
<dbReference type="PRINTS" id="PR00368">
    <property type="entry name" value="FADPNR"/>
</dbReference>
<evidence type="ECO:0000256" key="1">
    <source>
        <dbReference type="ARBA" id="ARBA00001929"/>
    </source>
</evidence>
<dbReference type="SUPFAM" id="SSF55124">
    <property type="entry name" value="Nitrite/Sulfite reductase N-terminal domain-like"/>
    <property type="match status" value="1"/>
</dbReference>
<dbReference type="CDD" id="cd19944">
    <property type="entry name" value="NirB_Fer2_BFD-like_2"/>
    <property type="match status" value="1"/>
</dbReference>
<dbReference type="Gene3D" id="3.30.390.30">
    <property type="match status" value="1"/>
</dbReference>
<proteinExistence type="inferred from homology"/>
<dbReference type="InterPro" id="IPR016156">
    <property type="entry name" value="FAD/NAD-linked_Rdtase_dimer_sf"/>
</dbReference>
<evidence type="ECO:0000256" key="9">
    <source>
        <dbReference type="ARBA" id="ARBA00022723"/>
    </source>
</evidence>
<organism evidence="23 24">
    <name type="scientific">Paenibacillus plantiphilus</name>
    <dbReference type="NCBI Taxonomy" id="2905650"/>
    <lineage>
        <taxon>Bacteria</taxon>
        <taxon>Bacillati</taxon>
        <taxon>Bacillota</taxon>
        <taxon>Bacilli</taxon>
        <taxon>Bacillales</taxon>
        <taxon>Paenibacillaceae</taxon>
        <taxon>Paenibacillus</taxon>
    </lineage>
</organism>
<dbReference type="Proteomes" id="UP000838686">
    <property type="component" value="Unassembled WGS sequence"/>
</dbReference>
<evidence type="ECO:0000256" key="2">
    <source>
        <dbReference type="ARBA" id="ARBA00001966"/>
    </source>
</evidence>
<feature type="domain" description="Nitrite/Sulfite reductase ferredoxin-like" evidence="19">
    <location>
        <begin position="566"/>
        <end position="625"/>
    </location>
</feature>
<dbReference type="SUPFAM" id="SSF51905">
    <property type="entry name" value="FAD/NAD(P)-binding domain"/>
    <property type="match status" value="2"/>
</dbReference>
<dbReference type="InterPro" id="IPR012744">
    <property type="entry name" value="Nitri_red_NirB"/>
</dbReference>
<comment type="caution">
    <text evidence="23">The sequence shown here is derived from an EMBL/GenBank/DDBJ whole genome shotgun (WGS) entry which is preliminary data.</text>
</comment>
<keyword evidence="24" id="KW-1185">Reference proteome</keyword>
<evidence type="ECO:0000256" key="14">
    <source>
        <dbReference type="ARBA" id="ARBA00023063"/>
    </source>
</evidence>
<dbReference type="PANTHER" id="PTHR43809:SF1">
    <property type="entry name" value="NITRITE REDUCTASE (NADH) LARGE SUBUNIT"/>
    <property type="match status" value="1"/>
</dbReference>
<dbReference type="InterPro" id="IPR041854">
    <property type="entry name" value="BFD-like_2Fe2S-bd_dom_sf"/>
</dbReference>
<feature type="domain" description="BFD-like [2Fe-2S]-binding" evidence="20">
    <location>
        <begin position="416"/>
        <end position="464"/>
    </location>
</feature>
<evidence type="ECO:0000259" key="20">
    <source>
        <dbReference type="Pfam" id="PF04324"/>
    </source>
</evidence>
<dbReference type="PIRSF" id="PIRSF037149">
    <property type="entry name" value="NirB"/>
    <property type="match status" value="1"/>
</dbReference>
<dbReference type="SUPFAM" id="SSF56014">
    <property type="entry name" value="Nitrite and sulphite reductase 4Fe-4S domain-like"/>
    <property type="match status" value="1"/>
</dbReference>
<feature type="domain" description="BFD-like [2Fe-2S]-binding" evidence="20">
    <location>
        <begin position="480"/>
        <end position="529"/>
    </location>
</feature>
<name>A0ABM9CLS3_9BACL</name>
<evidence type="ECO:0000259" key="21">
    <source>
        <dbReference type="Pfam" id="PF07992"/>
    </source>
</evidence>
<dbReference type="InterPro" id="IPR005117">
    <property type="entry name" value="NiRdtase/SiRdtase_haem-b_fer"/>
</dbReference>
<keyword evidence="7 16" id="KW-0285">Flavoprotein</keyword>
<dbReference type="NCBIfam" id="TIGR02374">
    <property type="entry name" value="nitri_red_nirB"/>
    <property type="match status" value="1"/>
</dbReference>
<dbReference type="InterPro" id="IPR017121">
    <property type="entry name" value="Nitrite_Rdtase_lsu"/>
</dbReference>
<dbReference type="EC" id="1.7.1.4" evidence="23"/>
<keyword evidence="10 16" id="KW-0274">FAD</keyword>
<feature type="domain" description="FAD/NAD(P)-binding" evidence="21">
    <location>
        <begin position="5"/>
        <end position="282"/>
    </location>
</feature>
<evidence type="ECO:0000256" key="15">
    <source>
        <dbReference type="ARBA" id="ARBA00034078"/>
    </source>
</evidence>
<comment type="cofactor">
    <cofactor evidence="1">
        <name>siroheme</name>
        <dbReference type="ChEBI" id="CHEBI:60052"/>
    </cofactor>
</comment>
<evidence type="ECO:0000256" key="13">
    <source>
        <dbReference type="ARBA" id="ARBA00023014"/>
    </source>
</evidence>
<dbReference type="InterPro" id="IPR045854">
    <property type="entry name" value="NO2/SO3_Rdtase_4Fe4S_sf"/>
</dbReference>
<comment type="cofactor">
    <cofactor evidence="15">
        <name>[2Fe-2S] cluster</name>
        <dbReference type="ChEBI" id="CHEBI:190135"/>
    </cofactor>
</comment>
<keyword evidence="9" id="KW-0479">Metal-binding</keyword>
<evidence type="ECO:0000256" key="17">
    <source>
        <dbReference type="SAM" id="MobiDB-lite"/>
    </source>
</evidence>
<dbReference type="PRINTS" id="PR00411">
    <property type="entry name" value="PNDRDTASEI"/>
</dbReference>
<dbReference type="InterPro" id="IPR023753">
    <property type="entry name" value="FAD/NAD-binding_dom"/>
</dbReference>
<evidence type="ECO:0000256" key="7">
    <source>
        <dbReference type="ARBA" id="ARBA00022630"/>
    </source>
</evidence>
<evidence type="ECO:0000259" key="18">
    <source>
        <dbReference type="Pfam" id="PF01077"/>
    </source>
</evidence>
<dbReference type="Gene3D" id="1.10.10.1100">
    <property type="entry name" value="BFD-like [2Fe-2S]-binding domain"/>
    <property type="match status" value="1"/>
</dbReference>
<dbReference type="InterPro" id="IPR006067">
    <property type="entry name" value="NO2/SO3_Rdtase_4Fe4S_dom"/>
</dbReference>
<keyword evidence="14 16" id="KW-0534">Nitrate assimilation</keyword>
<dbReference type="EMBL" id="CAKMMF010000026">
    <property type="protein sequence ID" value="CAH1216382.1"/>
    <property type="molecule type" value="Genomic_DNA"/>
</dbReference>
<comment type="cofactor">
    <cofactor evidence="2">
        <name>[4Fe-4S] cluster</name>
        <dbReference type="ChEBI" id="CHEBI:49883"/>
    </cofactor>
</comment>
<keyword evidence="8" id="KW-0001">2Fe-2S</keyword>
<dbReference type="InterPro" id="IPR041575">
    <property type="entry name" value="Rubredoxin_C"/>
</dbReference>
<evidence type="ECO:0000259" key="22">
    <source>
        <dbReference type="Pfam" id="PF18267"/>
    </source>
</evidence>
<feature type="domain" description="Nitrite/sulphite reductase 4Fe-4S" evidence="18">
    <location>
        <begin position="653"/>
        <end position="787"/>
    </location>
</feature>
<dbReference type="Pfam" id="PF03460">
    <property type="entry name" value="NIR_SIR_ferr"/>
    <property type="match status" value="1"/>
</dbReference>
<evidence type="ECO:0000256" key="5">
    <source>
        <dbReference type="ARBA" id="ARBA00010429"/>
    </source>
</evidence>
<comment type="cofactor">
    <cofactor evidence="3 16">
        <name>FAD</name>
        <dbReference type="ChEBI" id="CHEBI:57692"/>
    </cofactor>
</comment>
<evidence type="ECO:0000256" key="3">
    <source>
        <dbReference type="ARBA" id="ARBA00001974"/>
    </source>
</evidence>
<dbReference type="CDD" id="cd19943">
    <property type="entry name" value="NirB_Fer2_BFD-like_1"/>
    <property type="match status" value="1"/>
</dbReference>
<dbReference type="Pfam" id="PF01077">
    <property type="entry name" value="NIR_SIR"/>
    <property type="match status" value="1"/>
</dbReference>
<evidence type="ECO:0000256" key="12">
    <source>
        <dbReference type="ARBA" id="ARBA00023004"/>
    </source>
</evidence>
<dbReference type="Pfam" id="PF04324">
    <property type="entry name" value="Fer2_BFD"/>
    <property type="match status" value="2"/>
</dbReference>
<evidence type="ECO:0000313" key="23">
    <source>
        <dbReference type="EMBL" id="CAH1216382.1"/>
    </source>
</evidence>
<dbReference type="GO" id="GO:0008942">
    <property type="term" value="F:nitrite reductase [NAD(P)H] activity"/>
    <property type="evidence" value="ECO:0007669"/>
    <property type="project" value="UniProtKB-EC"/>
</dbReference>
<evidence type="ECO:0000256" key="8">
    <source>
        <dbReference type="ARBA" id="ARBA00022714"/>
    </source>
</evidence>
<evidence type="ECO:0000256" key="10">
    <source>
        <dbReference type="ARBA" id="ARBA00022827"/>
    </source>
</evidence>
<dbReference type="Pfam" id="PF07992">
    <property type="entry name" value="Pyr_redox_2"/>
    <property type="match status" value="1"/>
</dbReference>
<accession>A0ABM9CLS3</accession>
<protein>
    <submittedName>
        <fullName evidence="23">Nitrite reductase [NAD(P)H]</fullName>
        <ecNumber evidence="23">1.7.1.4</ecNumber>
    </submittedName>
</protein>
<keyword evidence="6" id="KW-0349">Heme</keyword>
<dbReference type="InterPro" id="IPR052034">
    <property type="entry name" value="NasD-like"/>
</dbReference>
<keyword evidence="13" id="KW-0411">Iron-sulfur</keyword>
<dbReference type="InterPro" id="IPR036188">
    <property type="entry name" value="FAD/NAD-bd_sf"/>
</dbReference>
<feature type="region of interest" description="Disordered" evidence="17">
    <location>
        <begin position="629"/>
        <end position="648"/>
    </location>
</feature>
<evidence type="ECO:0000313" key="24">
    <source>
        <dbReference type="Proteomes" id="UP000838686"/>
    </source>
</evidence>
<dbReference type="InterPro" id="IPR007419">
    <property type="entry name" value="BFD-like_2Fe2S-bd_dom"/>
</dbReference>
<dbReference type="Gene3D" id="3.30.413.10">
    <property type="entry name" value="Sulfite Reductase Hemoprotein, domain 1"/>
    <property type="match status" value="1"/>
</dbReference>
<feature type="compositionally biased region" description="Low complexity" evidence="17">
    <location>
        <begin position="629"/>
        <end position="638"/>
    </location>
</feature>
<evidence type="ECO:0000259" key="19">
    <source>
        <dbReference type="Pfam" id="PF03460"/>
    </source>
</evidence>
<evidence type="ECO:0000256" key="11">
    <source>
        <dbReference type="ARBA" id="ARBA00023002"/>
    </source>
</evidence>
<dbReference type="Pfam" id="PF18267">
    <property type="entry name" value="Rubredoxin_C"/>
    <property type="match status" value="1"/>
</dbReference>
<evidence type="ECO:0000256" key="4">
    <source>
        <dbReference type="ARBA" id="ARBA00005096"/>
    </source>
</evidence>
<dbReference type="PANTHER" id="PTHR43809">
    <property type="entry name" value="NITRITE REDUCTASE (NADH) LARGE SUBUNIT"/>
    <property type="match status" value="1"/>
</dbReference>
<keyword evidence="12" id="KW-0408">Iron</keyword>